<accession>A0A8C6HRJ5</accession>
<dbReference type="GeneTree" id="ENSGT00940000157422"/>
<dbReference type="Proteomes" id="UP000694415">
    <property type="component" value="Unplaced"/>
</dbReference>
<evidence type="ECO:0000256" key="1">
    <source>
        <dbReference type="SAM" id="MobiDB-lite"/>
    </source>
</evidence>
<evidence type="ECO:0000313" key="2">
    <source>
        <dbReference type="Ensembl" id="ENSMSIP00000025460.1"/>
    </source>
</evidence>
<protein>
    <submittedName>
        <fullName evidence="2">Solute carrier family 4 (anion exchanger), member 8</fullName>
    </submittedName>
</protein>
<sequence length="68" mass="7404">MPAGSNEPDGVLSYQRPDEEAVVDQGGTSTILNIHYEKEELEASSSLVLKRKKAEVMNPTRPVSSSET</sequence>
<name>A0A8C6HRJ5_MUSSI</name>
<evidence type="ECO:0000313" key="3">
    <source>
        <dbReference type="Proteomes" id="UP000694415"/>
    </source>
</evidence>
<dbReference type="Ensembl" id="ENSMSIT00000032138.1">
    <property type="protein sequence ID" value="ENSMSIP00000025460.1"/>
    <property type="gene ID" value="ENSMSIG00000021453.1"/>
</dbReference>
<proteinExistence type="predicted"/>
<reference evidence="2" key="1">
    <citation type="submission" date="2025-08" db="UniProtKB">
        <authorList>
            <consortium name="Ensembl"/>
        </authorList>
    </citation>
    <scope>IDENTIFICATION</scope>
</reference>
<dbReference type="AlphaFoldDB" id="A0A8C6HRJ5"/>
<organism evidence="2 3">
    <name type="scientific">Mus spicilegus</name>
    <name type="common">Mound-building mouse</name>
    <dbReference type="NCBI Taxonomy" id="10103"/>
    <lineage>
        <taxon>Eukaryota</taxon>
        <taxon>Metazoa</taxon>
        <taxon>Chordata</taxon>
        <taxon>Craniata</taxon>
        <taxon>Vertebrata</taxon>
        <taxon>Euteleostomi</taxon>
        <taxon>Mammalia</taxon>
        <taxon>Eutheria</taxon>
        <taxon>Euarchontoglires</taxon>
        <taxon>Glires</taxon>
        <taxon>Rodentia</taxon>
        <taxon>Myomorpha</taxon>
        <taxon>Muroidea</taxon>
        <taxon>Muridae</taxon>
        <taxon>Murinae</taxon>
        <taxon>Mus</taxon>
        <taxon>Mus</taxon>
    </lineage>
</organism>
<keyword evidence="3" id="KW-1185">Reference proteome</keyword>
<reference evidence="2" key="2">
    <citation type="submission" date="2025-09" db="UniProtKB">
        <authorList>
            <consortium name="Ensembl"/>
        </authorList>
    </citation>
    <scope>IDENTIFICATION</scope>
</reference>
<feature type="region of interest" description="Disordered" evidence="1">
    <location>
        <begin position="1"/>
        <end position="24"/>
    </location>
</feature>